<dbReference type="Gene3D" id="1.25.10.10">
    <property type="entry name" value="Leucine-rich Repeat Variant"/>
    <property type="match status" value="1"/>
</dbReference>
<accession>A0ABR6S794</accession>
<dbReference type="Pfam" id="PF09346">
    <property type="entry name" value="SMI1_KNR4"/>
    <property type="match status" value="1"/>
</dbReference>
<evidence type="ECO:0000259" key="5">
    <source>
        <dbReference type="SMART" id="SM00860"/>
    </source>
</evidence>
<protein>
    <submittedName>
        <fullName evidence="6">SMI1/KNR4 family protein</fullName>
    </submittedName>
</protein>
<dbReference type="EMBL" id="JACKZP010000028">
    <property type="protein sequence ID" value="MBC1302184.1"/>
    <property type="molecule type" value="Genomic_DNA"/>
</dbReference>
<comment type="similarity">
    <text evidence="1">Belongs to the CpcE/RpcE/PecE family.</text>
</comment>
<dbReference type="RefSeq" id="WP_011321525.1">
    <property type="nucleotide sequence ID" value="NZ_JACKZP010000028.1"/>
</dbReference>
<evidence type="ECO:0000313" key="6">
    <source>
        <dbReference type="EMBL" id="MBC1302184.1"/>
    </source>
</evidence>
<gene>
    <name evidence="6" type="ORF">GNE12_09670</name>
</gene>
<dbReference type="InterPro" id="IPR037883">
    <property type="entry name" value="Knr4/Smi1-like_sf"/>
</dbReference>
<dbReference type="GeneID" id="58722440"/>
<dbReference type="SMART" id="SM00860">
    <property type="entry name" value="SMI1_KNR4"/>
    <property type="match status" value="1"/>
</dbReference>
<keyword evidence="2" id="KW-0042">Antenna complex</keyword>
<keyword evidence="7" id="KW-1185">Reference proteome</keyword>
<keyword evidence="4" id="KW-0456">Lyase</keyword>
<dbReference type="InterPro" id="IPR018958">
    <property type="entry name" value="Knr4/Smi1-like_dom"/>
</dbReference>
<keyword evidence="3" id="KW-0605">Phycobilisome</keyword>
<organism evidence="6 7">
    <name type="scientific">Trichormus variabilis N2B</name>
    <dbReference type="NCBI Taxonomy" id="2681315"/>
    <lineage>
        <taxon>Bacteria</taxon>
        <taxon>Bacillati</taxon>
        <taxon>Cyanobacteriota</taxon>
        <taxon>Cyanophyceae</taxon>
        <taxon>Nostocales</taxon>
        <taxon>Nostocaceae</taxon>
        <taxon>Trichormus</taxon>
    </lineage>
</organism>
<evidence type="ECO:0000256" key="4">
    <source>
        <dbReference type="ARBA" id="ARBA00023239"/>
    </source>
</evidence>
<dbReference type="SUPFAM" id="SSF48371">
    <property type="entry name" value="ARM repeat"/>
    <property type="match status" value="1"/>
</dbReference>
<proteinExistence type="inferred from homology"/>
<evidence type="ECO:0000256" key="2">
    <source>
        <dbReference type="ARBA" id="ARBA00022549"/>
    </source>
</evidence>
<feature type="domain" description="Knr4/Smi1-like" evidence="5">
    <location>
        <begin position="29"/>
        <end position="164"/>
    </location>
</feature>
<dbReference type="InterPro" id="IPR011989">
    <property type="entry name" value="ARM-like"/>
</dbReference>
<dbReference type="Gene3D" id="3.40.1580.10">
    <property type="entry name" value="SMI1/KNR4-like"/>
    <property type="match status" value="1"/>
</dbReference>
<name>A0ABR6S794_ANAVA</name>
<sequence>MSLLTETLERIFKHLQQHRPEVASLLKPGKKIEEIQSQINNLPFHLPEEVYELYQWHNGIDFTNISRISLPVDISFIPGFDFLPLEQAIEDSQEIEEFRHEYTSPEDENCHKPWFPIFGSDDLEYFLVFGNSDNNKYSSIMHCHLGGGSLPKLKYPNLTTFMLIVAECYETNAYYLTQPSEDNYFRVFLEENPKQFAEIERKYFLEELEELIKAISQPKCLLSNNIFNSLCRFKDPRFVEPMIHILHLPLSEVDNEEENISIRISAAIILGEIGDLRAVEPLMRALESRLKEDRGYSVANNAAEALRKLGDPRAIEPLKRFVQNNQQYLPTFIPSTSWLERIALQEALEQANWAIKELEKII</sequence>
<dbReference type="Proteomes" id="UP000570851">
    <property type="component" value="Unassembled WGS sequence"/>
</dbReference>
<dbReference type="Pfam" id="PF13646">
    <property type="entry name" value="HEAT_2"/>
    <property type="match status" value="1"/>
</dbReference>
<dbReference type="SMART" id="SM00567">
    <property type="entry name" value="EZ_HEAT"/>
    <property type="match status" value="2"/>
</dbReference>
<dbReference type="InterPro" id="IPR004155">
    <property type="entry name" value="PBS_lyase_HEAT"/>
</dbReference>
<comment type="caution">
    <text evidence="6">The sequence shown here is derived from an EMBL/GenBank/DDBJ whole genome shotgun (WGS) entry which is preliminary data.</text>
</comment>
<reference evidence="6 7" key="1">
    <citation type="submission" date="2019-11" db="EMBL/GenBank/DDBJ databases">
        <title>Comparison of genomes from free-living endosymbiotic cyanobacteria isolated from Azolla.</title>
        <authorList>
            <person name="Thiel T."/>
            <person name="Pratte B."/>
        </authorList>
    </citation>
    <scope>NUCLEOTIDE SEQUENCE [LARGE SCALE GENOMIC DNA]</scope>
    <source>
        <strain evidence="6 7">N2B</strain>
    </source>
</reference>
<evidence type="ECO:0000313" key="7">
    <source>
        <dbReference type="Proteomes" id="UP000570851"/>
    </source>
</evidence>
<evidence type="ECO:0000256" key="1">
    <source>
        <dbReference type="ARBA" id="ARBA00009299"/>
    </source>
</evidence>
<dbReference type="SUPFAM" id="SSF160631">
    <property type="entry name" value="SMI1/KNR4-like"/>
    <property type="match status" value="1"/>
</dbReference>
<evidence type="ECO:0000256" key="3">
    <source>
        <dbReference type="ARBA" id="ARBA00022738"/>
    </source>
</evidence>
<dbReference type="InterPro" id="IPR016024">
    <property type="entry name" value="ARM-type_fold"/>
</dbReference>